<keyword evidence="4" id="KW-1185">Reference proteome</keyword>
<gene>
    <name evidence="3" type="ORF">NLS_LOCUS6272</name>
</gene>
<evidence type="ECO:0000313" key="3">
    <source>
        <dbReference type="EMBL" id="VDK83580.1"/>
    </source>
</evidence>
<evidence type="ECO:0000256" key="2">
    <source>
        <dbReference type="SAM" id="Phobius"/>
    </source>
</evidence>
<feature type="compositionally biased region" description="Low complexity" evidence="1">
    <location>
        <begin position="102"/>
        <end position="114"/>
    </location>
</feature>
<dbReference type="EMBL" id="UYRX01000539">
    <property type="protein sequence ID" value="VDK83580.1"/>
    <property type="molecule type" value="Genomic_DNA"/>
</dbReference>
<dbReference type="AlphaFoldDB" id="A0A3P6TX78"/>
<feature type="region of interest" description="Disordered" evidence="1">
    <location>
        <begin position="45"/>
        <end position="114"/>
    </location>
</feature>
<sequence length="114" mass="12299">MPYVDSDGNIVESKKSTLNLLWQFFAFFLYFFQTLFGPLIGEAGDRSRHRHGWSGSGRWPGSGGPGGPSRGHFNREQINTSHILGDHGYGAGRRPIGRPAFSSGMSCPPMGGGG</sequence>
<dbReference type="InterPro" id="IPR024491">
    <property type="entry name" value="Se_SelK/SelG"/>
</dbReference>
<evidence type="ECO:0000256" key="1">
    <source>
        <dbReference type="SAM" id="MobiDB-lite"/>
    </source>
</evidence>
<dbReference type="OrthoDB" id="167295at2759"/>
<reference evidence="3 4" key="1">
    <citation type="submission" date="2018-08" db="EMBL/GenBank/DDBJ databases">
        <authorList>
            <person name="Laetsch R D."/>
            <person name="Stevens L."/>
            <person name="Kumar S."/>
            <person name="Blaxter L. M."/>
        </authorList>
    </citation>
    <scope>NUCLEOTIDE SEQUENCE [LARGE SCALE GENOMIC DNA]</scope>
</reference>
<feature type="compositionally biased region" description="Gly residues" evidence="1">
    <location>
        <begin position="54"/>
        <end position="69"/>
    </location>
</feature>
<dbReference type="Proteomes" id="UP000277928">
    <property type="component" value="Unassembled WGS sequence"/>
</dbReference>
<organism evidence="3 4">
    <name type="scientific">Litomosoides sigmodontis</name>
    <name type="common">Filarial nematode worm</name>
    <dbReference type="NCBI Taxonomy" id="42156"/>
    <lineage>
        <taxon>Eukaryota</taxon>
        <taxon>Metazoa</taxon>
        <taxon>Ecdysozoa</taxon>
        <taxon>Nematoda</taxon>
        <taxon>Chromadorea</taxon>
        <taxon>Rhabditida</taxon>
        <taxon>Spirurina</taxon>
        <taxon>Spiruromorpha</taxon>
        <taxon>Filarioidea</taxon>
        <taxon>Onchocercidae</taxon>
        <taxon>Litomosoides</taxon>
    </lineage>
</organism>
<protein>
    <recommendedName>
        <fullName evidence="5">Selenoprotein K</fullName>
    </recommendedName>
</protein>
<evidence type="ECO:0000313" key="4">
    <source>
        <dbReference type="Proteomes" id="UP000277928"/>
    </source>
</evidence>
<feature type="transmembrane region" description="Helical" evidence="2">
    <location>
        <begin position="20"/>
        <end position="40"/>
    </location>
</feature>
<dbReference type="OMA" id="GWNGNDR"/>
<dbReference type="Pfam" id="PF10961">
    <property type="entry name" value="SelK_SelG"/>
    <property type="match status" value="1"/>
</dbReference>
<keyword evidence="2" id="KW-0812">Transmembrane</keyword>
<evidence type="ECO:0008006" key="5">
    <source>
        <dbReference type="Google" id="ProtNLM"/>
    </source>
</evidence>
<accession>A0A3P6TX78</accession>
<name>A0A3P6TX78_LITSI</name>
<proteinExistence type="predicted"/>
<keyword evidence="2" id="KW-1133">Transmembrane helix</keyword>
<keyword evidence="2" id="KW-0472">Membrane</keyword>